<dbReference type="Proteomes" id="UP000247702">
    <property type="component" value="Unassembled WGS sequence"/>
</dbReference>
<gene>
    <name evidence="1" type="ORF">RclHR1_33220002</name>
</gene>
<comment type="caution">
    <text evidence="1">The sequence shown here is derived from an EMBL/GenBank/DDBJ whole genome shotgun (WGS) entry which is preliminary data.</text>
</comment>
<sequence>MLVTFRFSSFFLGPELHFKADYYLKEVDRIISKAQNSNLKRIEVQTKSRLYSKIDEEHFEGLQFLDEFLNKILKAYNTVQTFFFNQNVDSFVVLRLRRLMASWMLTKNGEELKSEVYSFSDAF</sequence>
<reference evidence="1 2" key="1">
    <citation type="submission" date="2017-11" db="EMBL/GenBank/DDBJ databases">
        <title>The genome of Rhizophagus clarus HR1 reveals common genetic basis of auxotrophy among arbuscular mycorrhizal fungi.</title>
        <authorList>
            <person name="Kobayashi Y."/>
        </authorList>
    </citation>
    <scope>NUCLEOTIDE SEQUENCE [LARGE SCALE GENOMIC DNA]</scope>
    <source>
        <strain evidence="1 2">HR1</strain>
    </source>
</reference>
<keyword evidence="2" id="KW-1185">Reference proteome</keyword>
<name>A0A2Z6S3B4_9GLOM</name>
<accession>A0A2Z6S3B4</accession>
<evidence type="ECO:0000313" key="1">
    <source>
        <dbReference type="EMBL" id="GBB98796.1"/>
    </source>
</evidence>
<evidence type="ECO:0000313" key="2">
    <source>
        <dbReference type="Proteomes" id="UP000247702"/>
    </source>
</evidence>
<dbReference type="EMBL" id="BEXD01002583">
    <property type="protein sequence ID" value="GBB98796.1"/>
    <property type="molecule type" value="Genomic_DNA"/>
</dbReference>
<dbReference type="AlphaFoldDB" id="A0A2Z6S3B4"/>
<protein>
    <submittedName>
        <fullName evidence="1">Uncharacterized protein</fullName>
    </submittedName>
</protein>
<proteinExistence type="predicted"/>
<organism evidence="1 2">
    <name type="scientific">Rhizophagus clarus</name>
    <dbReference type="NCBI Taxonomy" id="94130"/>
    <lineage>
        <taxon>Eukaryota</taxon>
        <taxon>Fungi</taxon>
        <taxon>Fungi incertae sedis</taxon>
        <taxon>Mucoromycota</taxon>
        <taxon>Glomeromycotina</taxon>
        <taxon>Glomeromycetes</taxon>
        <taxon>Glomerales</taxon>
        <taxon>Glomeraceae</taxon>
        <taxon>Rhizophagus</taxon>
    </lineage>
</organism>